<dbReference type="InterPro" id="IPR021893">
    <property type="entry name" value="ZMYM2-like_C"/>
</dbReference>
<evidence type="ECO:0000259" key="5">
    <source>
        <dbReference type="SMART" id="SM00746"/>
    </source>
</evidence>
<gene>
    <name evidence="6" type="primary">zmym4</name>
</gene>
<sequence length="1545" mass="170817">MEAPADGPNKSCEVDENTVKGGEEEEQKDAGATDELRESQASQSRAKQTRISIDFAPTTATGTVVPTEGTCDIDESKGDLAEELTATAVDNVTQEEEMEEHLTTSPDTVPKEEEEEEKELLMTTSVEDVQNEEEDKTDIKCSIDVQSQTLMEDMEEPGTARGDHLDELMDMGTVDQEEQEAQMKDEEENMSDSENSGQTMMGRALEKETGLSLMGNNIQVVKVAMDDYRLQAATRPPRLSPNGDPASPSQVTVKDEPIDEEYNQALISSSAPTDDIKDEPETPKEQDPGPSEINRDLQEQADDHDEELMISSVFSVKGKSDPPRLASRAASALAKPTPPGHGPSTLYVVCSLCKTFMIKGQTAYQKKGSPELYCSPACLSAKPQEPAGKICHHCSKAVARPADLIRSPIDGTTGVRDFCSPACLAAFNTSQEAVAPAPRQSTCSVCKKFVSKTKHEVALNGITHRICNNVCFNSFRFAHNINISTCRVCGEHFANKIVVLKTTGGLLNMCSDACLAKYKEKNNTPHPCAMCAAMFSLSKMVEEKNSQGVVETFCTTGCLLAHKIQSISSSGTMMQCNNCVSLKVPAYHLAMSDSSIRNFCSLPCVLGFQEKHHHKTPKGGPTVSHTAIPSNQGNVVPAAAIAAIANPCMAAPRQAKTTTTSTSTSGLMEATSQSGVPKLHCPICERAITTYPEVVQEKDKIMFLCGVDCAEEFRTLHCALSRCEYCKLLKVPADVKRIGSKNCSFCSEGCKLLYKHELAKQWGNHCRCCAFCFSIARSLVSTRYSGKVQKFCSEHCRNKYSLLDQQLANCDTCGARERLTTTLPLLGSPKRFCRLTCMLKFCCAQTPDSTPTKNSEALASSESVSTPVIGNVISLASRPSTQANPALQGTVPRLQMKRLGNAGTQTDRVLPLAVKILKNKALLCRPMVQHQETTCKPDMVDTEVQTDEPIRVIVVPVPVPVYIPVPMAMYSQYCPVPMSIPLPLPVPMLLPVTLDSAESVVETIRQIKAKTPSDPLEADLILMAEIVAEQEEREVQEQREGRERAKKEARGRGRAPEEREKGRKKKAEKRTRAVDEEKDGLDLLNEYINNYSSDLDPEIPESLLSGWEDSPSTICLLSDNRALSKEKLQPITDIPVGGSFELPVESPPPEPIPMDIEEDMPIETLEQLEAARLGETKQPETKRRAAPARGRRKAREKKRGRQAAAEAALAEASRAPKLESKYGIDAWERWVRWRRDQPDLPTPRIHSRPLELREDVLRCTTTELSYGLSRFAVELKRPNGEPYQPDSLFYLCLGIQQHLFENSRVENIFTDVFYGKFSMEITKLLKDFKPSISDSGYIHSRVEEEYLWDCKQLGAYSPIVLLNTLLFFCSKFLGFTTVEQHHRLSFAHFMRCSRNNPDNTKTIVLRFYPPANIASSMKYPPSDTDATAAKRSKPEEEGMLDMQENQENPLRCPVRLYEFYLSKCSETVKQRSNVFYLRPERSCVPNSPLWFSGTPLDDATLGGMLTRILSVREMHLLAPAAPGSTAATPAAKEKDPPYTPDGEQD</sequence>
<feature type="region of interest" description="Disordered" evidence="4">
    <location>
        <begin position="1031"/>
        <end position="1074"/>
    </location>
</feature>
<organism evidence="6 7">
    <name type="scientific">Gadus morhua</name>
    <name type="common">Atlantic cod</name>
    <dbReference type="NCBI Taxonomy" id="8049"/>
    <lineage>
        <taxon>Eukaryota</taxon>
        <taxon>Metazoa</taxon>
        <taxon>Chordata</taxon>
        <taxon>Craniata</taxon>
        <taxon>Vertebrata</taxon>
        <taxon>Euteleostomi</taxon>
        <taxon>Actinopterygii</taxon>
        <taxon>Neopterygii</taxon>
        <taxon>Teleostei</taxon>
        <taxon>Neoteleostei</taxon>
        <taxon>Acanthomorphata</taxon>
        <taxon>Zeiogadaria</taxon>
        <taxon>Gadariae</taxon>
        <taxon>Gadiformes</taxon>
        <taxon>Gadoidei</taxon>
        <taxon>Gadidae</taxon>
        <taxon>Gadus</taxon>
    </lineage>
</organism>
<keyword evidence="3" id="KW-0832">Ubl conjugation</keyword>
<feature type="region of interest" description="Disordered" evidence="4">
    <location>
        <begin position="176"/>
        <end position="200"/>
    </location>
</feature>
<feature type="domain" description="TRASH" evidence="5">
    <location>
        <begin position="681"/>
        <end position="717"/>
    </location>
</feature>
<evidence type="ECO:0000313" key="7">
    <source>
        <dbReference type="Proteomes" id="UP000694546"/>
    </source>
</evidence>
<feature type="region of interest" description="Disordered" evidence="4">
    <location>
        <begin position="1419"/>
        <end position="1445"/>
    </location>
</feature>
<feature type="region of interest" description="Disordered" evidence="4">
    <location>
        <begin position="1"/>
        <end position="54"/>
    </location>
</feature>
<keyword evidence="1" id="KW-1017">Isopeptide bond</keyword>
<feature type="region of interest" description="Disordered" evidence="4">
    <location>
        <begin position="92"/>
        <end position="141"/>
    </location>
</feature>
<dbReference type="Proteomes" id="UP000694546">
    <property type="component" value="Chromosome 22"/>
</dbReference>
<evidence type="ECO:0000256" key="4">
    <source>
        <dbReference type="SAM" id="MobiDB-lite"/>
    </source>
</evidence>
<dbReference type="SMART" id="SM00746">
    <property type="entry name" value="TRASH"/>
    <property type="match status" value="10"/>
</dbReference>
<dbReference type="SUPFAM" id="SSF57716">
    <property type="entry name" value="Glucocorticoid receptor-like (DNA-binding domain)"/>
    <property type="match status" value="1"/>
</dbReference>
<feature type="domain" description="TRASH" evidence="5">
    <location>
        <begin position="810"/>
        <end position="845"/>
    </location>
</feature>
<feature type="compositionally biased region" description="Basic and acidic residues" evidence="4">
    <location>
        <begin position="279"/>
        <end position="295"/>
    </location>
</feature>
<reference evidence="6" key="1">
    <citation type="submission" date="2025-08" db="UniProtKB">
        <authorList>
            <consortium name="Ensembl"/>
        </authorList>
    </citation>
    <scope>IDENTIFICATION</scope>
</reference>
<evidence type="ECO:0000256" key="3">
    <source>
        <dbReference type="ARBA" id="ARBA00022843"/>
    </source>
</evidence>
<feature type="region of interest" description="Disordered" evidence="4">
    <location>
        <begin position="1520"/>
        <end position="1545"/>
    </location>
</feature>
<feature type="region of interest" description="Disordered" evidence="4">
    <location>
        <begin position="1171"/>
        <end position="1202"/>
    </location>
</feature>
<feature type="domain" description="TRASH" evidence="5">
    <location>
        <begin position="350"/>
        <end position="386"/>
    </location>
</feature>
<feature type="domain" description="TRASH" evidence="5">
    <location>
        <begin position="723"/>
        <end position="758"/>
    </location>
</feature>
<feature type="region of interest" description="Disordered" evidence="4">
    <location>
        <begin position="232"/>
        <end position="295"/>
    </location>
</feature>
<feature type="compositionally biased region" description="Polar residues" evidence="4">
    <location>
        <begin position="39"/>
        <end position="51"/>
    </location>
</feature>
<name>A0A8C5FFE2_GADMO</name>
<feature type="domain" description="TRASH" evidence="5">
    <location>
        <begin position="528"/>
        <end position="566"/>
    </location>
</feature>
<feature type="domain" description="TRASH" evidence="5">
    <location>
        <begin position="766"/>
        <end position="804"/>
    </location>
</feature>
<feature type="compositionally biased region" description="Basic residues" evidence="4">
    <location>
        <begin position="1184"/>
        <end position="1201"/>
    </location>
</feature>
<feature type="domain" description="TRASH" evidence="5">
    <location>
        <begin position="486"/>
        <end position="522"/>
    </location>
</feature>
<dbReference type="OMA" id="HVHESSH"/>
<dbReference type="Pfam" id="PF12012">
    <property type="entry name" value="DUF3504"/>
    <property type="match status" value="1"/>
</dbReference>
<feature type="compositionally biased region" description="Low complexity" evidence="4">
    <location>
        <begin position="323"/>
        <end position="334"/>
    </location>
</feature>
<feature type="region of interest" description="Disordered" evidence="4">
    <location>
        <begin position="317"/>
        <end position="338"/>
    </location>
</feature>
<feature type="compositionally biased region" description="Basic and acidic residues" evidence="4">
    <location>
        <begin position="1033"/>
        <end position="1061"/>
    </location>
</feature>
<dbReference type="PANTHER" id="PTHR45736:SF5">
    <property type="entry name" value="ZINC FINGER MYM-TYPE PROTEIN 4"/>
    <property type="match status" value="1"/>
</dbReference>
<dbReference type="InterPro" id="IPR057926">
    <property type="entry name" value="QRICH1_dom"/>
</dbReference>
<protein>
    <recommendedName>
        <fullName evidence="5">TRASH domain-containing protein</fullName>
    </recommendedName>
</protein>
<feature type="compositionally biased region" description="Acidic residues" evidence="4">
    <location>
        <begin position="176"/>
        <end position="191"/>
    </location>
</feature>
<dbReference type="InterPro" id="IPR051284">
    <property type="entry name" value="ZnF_MYMT-QRICH1"/>
</dbReference>
<feature type="compositionally biased region" description="Basic and acidic residues" evidence="4">
    <location>
        <begin position="17"/>
        <end position="38"/>
    </location>
</feature>
<dbReference type="Pfam" id="PF25561">
    <property type="entry name" value="QRICH1"/>
    <property type="match status" value="1"/>
</dbReference>
<dbReference type="Ensembl" id="ENSGMOT00000060682.1">
    <property type="protein sequence ID" value="ENSGMOP00000032756.1"/>
    <property type="gene ID" value="ENSGMOG00000000042.2"/>
</dbReference>
<feature type="compositionally biased region" description="Basic and acidic residues" evidence="4">
    <location>
        <begin position="1172"/>
        <end position="1183"/>
    </location>
</feature>
<keyword evidence="7" id="KW-1185">Reference proteome</keyword>
<keyword evidence="2" id="KW-0597">Phosphoprotein</keyword>
<dbReference type="PANTHER" id="PTHR45736">
    <property type="entry name" value="ZINC FINGER MYM-TYPE PROTEIN"/>
    <property type="match status" value="1"/>
</dbReference>
<dbReference type="Pfam" id="PF24900">
    <property type="entry name" value="TRASH_ZMYM4"/>
    <property type="match status" value="1"/>
</dbReference>
<feature type="domain" description="TRASH" evidence="5">
    <location>
        <begin position="575"/>
        <end position="612"/>
    </location>
</feature>
<proteinExistence type="predicted"/>
<feature type="domain" description="TRASH" evidence="5">
    <location>
        <begin position="391"/>
        <end position="431"/>
    </location>
</feature>
<dbReference type="InterPro" id="IPR011017">
    <property type="entry name" value="TRASH_dom"/>
</dbReference>
<reference evidence="6" key="2">
    <citation type="submission" date="2025-09" db="UniProtKB">
        <authorList>
            <consortium name="Ensembl"/>
        </authorList>
    </citation>
    <scope>IDENTIFICATION</scope>
</reference>
<dbReference type="GeneTree" id="ENSGT00940000166582"/>
<evidence type="ECO:0000256" key="1">
    <source>
        <dbReference type="ARBA" id="ARBA00022499"/>
    </source>
</evidence>
<feature type="domain" description="TRASH" evidence="5">
    <location>
        <begin position="443"/>
        <end position="479"/>
    </location>
</feature>
<accession>A0A8C5FFE2</accession>
<evidence type="ECO:0000313" key="6">
    <source>
        <dbReference type="Ensembl" id="ENSGMOP00000032756.1"/>
    </source>
</evidence>
<feature type="compositionally biased region" description="Low complexity" evidence="4">
    <location>
        <begin position="1520"/>
        <end position="1530"/>
    </location>
</feature>
<evidence type="ECO:0000256" key="2">
    <source>
        <dbReference type="ARBA" id="ARBA00022553"/>
    </source>
</evidence>